<dbReference type="RefSeq" id="WP_068701069.1">
    <property type="nucleotide sequence ID" value="NZ_BDCR01000001.1"/>
</dbReference>
<evidence type="ECO:0000313" key="8">
    <source>
        <dbReference type="Proteomes" id="UP000076586"/>
    </source>
</evidence>
<feature type="transmembrane region" description="Helical" evidence="6">
    <location>
        <begin position="344"/>
        <end position="366"/>
    </location>
</feature>
<feature type="transmembrane region" description="Helical" evidence="6">
    <location>
        <begin position="437"/>
        <end position="455"/>
    </location>
</feature>
<reference evidence="8" key="2">
    <citation type="journal article" date="2017" name="Genome Announc.">
        <title>Draft genome sequence of Paludibacter jiangxiensis NM7(T), a propionate-producing fermentative bacterium.</title>
        <authorList>
            <person name="Qiu Y.-L."/>
            <person name="Tourlousse D.M."/>
            <person name="Matsuura N."/>
            <person name="Ohashi A."/>
            <person name="Sekiguchi Y."/>
        </authorList>
    </citation>
    <scope>NUCLEOTIDE SEQUENCE [LARGE SCALE GENOMIC DNA]</scope>
    <source>
        <strain evidence="8">NM7</strain>
    </source>
</reference>
<feature type="transmembrane region" description="Helical" evidence="6">
    <location>
        <begin position="51"/>
        <end position="70"/>
    </location>
</feature>
<dbReference type="Proteomes" id="UP000076586">
    <property type="component" value="Unassembled WGS sequence"/>
</dbReference>
<organism evidence="7 8">
    <name type="scientific">Paludibacter jiangxiensis</name>
    <dbReference type="NCBI Taxonomy" id="681398"/>
    <lineage>
        <taxon>Bacteria</taxon>
        <taxon>Pseudomonadati</taxon>
        <taxon>Bacteroidota</taxon>
        <taxon>Bacteroidia</taxon>
        <taxon>Bacteroidales</taxon>
        <taxon>Paludibacteraceae</taxon>
        <taxon>Paludibacter</taxon>
    </lineage>
</organism>
<sequence>MAGKQMKSLAKDTAIYGVSSILGKFLNWLLVPLYTYVLASSADYGVVTNLYSWTALLLVILTYGMETGFFRYVNKEENNPDLVYSTSMISVGITSLIFAVWCVLFAPQIGHWLDYDNHPEYIWMLGLSVALDAFASIPFAYLRYLKRPLKFAAYKLLFICLNIPFNLFFLIVCPWLMKHAPHTIDWFYNPNYGVGYVFVSNILATAIQTAFLAPYIFAVKFRLDTALLRKILRYSLPLLVLGVAGIMNQTLDKILFPFLLPGAKGASELGIYGATSKIALVMLMFTQAFRYAYEPFVFAQKKDENSLTAYSDAMKYFVIFSWFIFLGMTLYIDVFKFIIKHTYWTGLNVVPLVLVSFIFQGIFFNLSVWYKLTDKTMYGAWFSLIGTIIIVVGNVLLVPKYSYMGSAWAAFGCYFVVMLVSYFIGQKYFPINYQLKTIGKYTLLSLVLFCLGWYINLHYLLLNLLFRTVLLAIYVWHMTRRDFPLTQIPYINKFLKK</sequence>
<evidence type="ECO:0000256" key="1">
    <source>
        <dbReference type="ARBA" id="ARBA00004651"/>
    </source>
</evidence>
<feature type="transmembrane region" description="Helical" evidence="6">
    <location>
        <begin position="378"/>
        <end position="397"/>
    </location>
</feature>
<evidence type="ECO:0000256" key="2">
    <source>
        <dbReference type="ARBA" id="ARBA00022475"/>
    </source>
</evidence>
<comment type="caution">
    <text evidence="7">The sequence shown here is derived from an EMBL/GenBank/DDBJ whole genome shotgun (WGS) entry which is preliminary data.</text>
</comment>
<keyword evidence="5 6" id="KW-0472">Membrane</keyword>
<feature type="transmembrane region" description="Helical" evidence="6">
    <location>
        <begin position="82"/>
        <end position="109"/>
    </location>
</feature>
<evidence type="ECO:0000256" key="3">
    <source>
        <dbReference type="ARBA" id="ARBA00022692"/>
    </source>
</evidence>
<dbReference type="AlphaFoldDB" id="A0A170Y4B0"/>
<dbReference type="InterPro" id="IPR002797">
    <property type="entry name" value="Polysacc_synth"/>
</dbReference>
<feature type="transmembrane region" description="Helical" evidence="6">
    <location>
        <begin position="271"/>
        <end position="293"/>
    </location>
</feature>
<feature type="transmembrane region" description="Helical" evidence="6">
    <location>
        <begin position="21"/>
        <end position="39"/>
    </location>
</feature>
<protein>
    <submittedName>
        <fullName evidence="7">Membrane protein</fullName>
    </submittedName>
</protein>
<keyword evidence="8" id="KW-1185">Reference proteome</keyword>
<feature type="transmembrane region" description="Helical" evidence="6">
    <location>
        <begin position="197"/>
        <end position="219"/>
    </location>
</feature>
<dbReference type="OrthoDB" id="9814608at2"/>
<evidence type="ECO:0000256" key="5">
    <source>
        <dbReference type="ARBA" id="ARBA00023136"/>
    </source>
</evidence>
<keyword evidence="2" id="KW-1003">Cell membrane</keyword>
<keyword evidence="4 6" id="KW-1133">Transmembrane helix</keyword>
<dbReference type="Pfam" id="PF01943">
    <property type="entry name" value="Polysacc_synt"/>
    <property type="match status" value="1"/>
</dbReference>
<dbReference type="EMBL" id="BDCR01000001">
    <property type="protein sequence ID" value="GAT61510.1"/>
    <property type="molecule type" value="Genomic_DNA"/>
</dbReference>
<comment type="subcellular location">
    <subcellularLocation>
        <location evidence="1">Cell membrane</location>
        <topology evidence="1">Multi-pass membrane protein</topology>
    </subcellularLocation>
</comment>
<gene>
    <name evidence="7" type="ORF">PJIAN_189</name>
</gene>
<name>A0A170Y4B0_9BACT</name>
<evidence type="ECO:0000313" key="7">
    <source>
        <dbReference type="EMBL" id="GAT61510.1"/>
    </source>
</evidence>
<evidence type="ECO:0000256" key="6">
    <source>
        <dbReference type="SAM" id="Phobius"/>
    </source>
</evidence>
<accession>A0A170Y4B0</accession>
<keyword evidence="3 6" id="KW-0812">Transmembrane</keyword>
<dbReference type="GO" id="GO:0005886">
    <property type="term" value="C:plasma membrane"/>
    <property type="evidence" value="ECO:0007669"/>
    <property type="project" value="UniProtKB-SubCell"/>
</dbReference>
<feature type="transmembrane region" description="Helical" evidence="6">
    <location>
        <begin position="461"/>
        <end position="479"/>
    </location>
</feature>
<dbReference type="PANTHER" id="PTHR30250:SF11">
    <property type="entry name" value="O-ANTIGEN TRANSPORTER-RELATED"/>
    <property type="match status" value="1"/>
</dbReference>
<feature type="transmembrane region" description="Helical" evidence="6">
    <location>
        <begin position="313"/>
        <end position="332"/>
    </location>
</feature>
<feature type="transmembrane region" description="Helical" evidence="6">
    <location>
        <begin position="156"/>
        <end position="177"/>
    </location>
</feature>
<dbReference type="PANTHER" id="PTHR30250">
    <property type="entry name" value="PST FAMILY PREDICTED COLANIC ACID TRANSPORTER"/>
    <property type="match status" value="1"/>
</dbReference>
<feature type="transmembrane region" description="Helical" evidence="6">
    <location>
        <begin position="231"/>
        <end position="251"/>
    </location>
</feature>
<feature type="transmembrane region" description="Helical" evidence="6">
    <location>
        <begin position="403"/>
        <end position="425"/>
    </location>
</feature>
<evidence type="ECO:0000256" key="4">
    <source>
        <dbReference type="ARBA" id="ARBA00022989"/>
    </source>
</evidence>
<proteinExistence type="predicted"/>
<dbReference type="STRING" id="681398.PJIAN_189"/>
<dbReference type="InterPro" id="IPR050833">
    <property type="entry name" value="Poly_Biosynth_Transport"/>
</dbReference>
<reference evidence="8" key="1">
    <citation type="submission" date="2016-04" db="EMBL/GenBank/DDBJ databases">
        <title>Draft genome sequence of Paludibacter jiangxiensis strain NM7.</title>
        <authorList>
            <person name="Qiu Y."/>
            <person name="Matsuura N."/>
            <person name="Ohashi A."/>
            <person name="Tourlousse M.D."/>
            <person name="Sekiguchi Y."/>
        </authorList>
    </citation>
    <scope>NUCLEOTIDE SEQUENCE [LARGE SCALE GENOMIC DNA]</scope>
    <source>
        <strain evidence="8">NM7</strain>
    </source>
</reference>
<feature type="transmembrane region" description="Helical" evidence="6">
    <location>
        <begin position="121"/>
        <end position="144"/>
    </location>
</feature>